<protein>
    <submittedName>
        <fullName evidence="4">Uncharacterized protein</fullName>
    </submittedName>
</protein>
<dbReference type="WBParaSite" id="ACRNAN_scaffold14142.g23404.t2">
    <property type="protein sequence ID" value="ACRNAN_scaffold14142.g23404.t2"/>
    <property type="gene ID" value="ACRNAN_scaffold14142.g23404"/>
</dbReference>
<dbReference type="Proteomes" id="UP000887540">
    <property type="component" value="Unplaced"/>
</dbReference>
<dbReference type="PANTHER" id="PTHR46428:SF1">
    <property type="entry name" value="KELCH DOMAIN-CONTAINING PROTEIN 10"/>
    <property type="match status" value="1"/>
</dbReference>
<dbReference type="SUPFAM" id="SSF117281">
    <property type="entry name" value="Kelch motif"/>
    <property type="match status" value="1"/>
</dbReference>
<proteinExistence type="predicted"/>
<dbReference type="Gene3D" id="2.120.10.80">
    <property type="entry name" value="Kelch-type beta propeller"/>
    <property type="match status" value="1"/>
</dbReference>
<dbReference type="GO" id="GO:0032874">
    <property type="term" value="P:positive regulation of stress-activated MAPK cascade"/>
    <property type="evidence" value="ECO:0007669"/>
    <property type="project" value="TreeGrafter"/>
</dbReference>
<dbReference type="InterPro" id="IPR015915">
    <property type="entry name" value="Kelch-typ_b-propeller"/>
</dbReference>
<dbReference type="PANTHER" id="PTHR46428">
    <property type="entry name" value="KELCH DOMAIN-CONTAINING PROTEIN 10"/>
    <property type="match status" value="1"/>
</dbReference>
<keyword evidence="1" id="KW-0880">Kelch repeat</keyword>
<keyword evidence="2" id="KW-0677">Repeat</keyword>
<evidence type="ECO:0000313" key="3">
    <source>
        <dbReference type="Proteomes" id="UP000887540"/>
    </source>
</evidence>
<evidence type="ECO:0000256" key="1">
    <source>
        <dbReference type="ARBA" id="ARBA00022441"/>
    </source>
</evidence>
<accession>A0A914CUE3</accession>
<dbReference type="InterPro" id="IPR052125">
    <property type="entry name" value="KLHDC10"/>
</dbReference>
<name>A0A914CUE3_9BILA</name>
<evidence type="ECO:0000256" key="2">
    <source>
        <dbReference type="ARBA" id="ARBA00022737"/>
    </source>
</evidence>
<dbReference type="Pfam" id="PF24681">
    <property type="entry name" value="Kelch_KLHDC2_KLHL20_DRC7"/>
    <property type="match status" value="1"/>
</dbReference>
<dbReference type="AlphaFoldDB" id="A0A914CUE3"/>
<keyword evidence="3" id="KW-1185">Reference proteome</keyword>
<reference evidence="4" key="1">
    <citation type="submission" date="2022-11" db="UniProtKB">
        <authorList>
            <consortium name="WormBaseParasite"/>
        </authorList>
    </citation>
    <scope>IDENTIFICATION</scope>
</reference>
<evidence type="ECO:0000313" key="4">
    <source>
        <dbReference type="WBParaSite" id="ACRNAN_scaffold14142.g23404.t2"/>
    </source>
</evidence>
<sequence>MMIFVLVIPDVEDDTGMMLVTTNKNKLMADTIEIVRIRNDYEDILFKRPRKRETFNILTREWSKLNAKNIPASLICYTICYDPNPHEKHLIGYIFGGAYDPNGSKMSNKLYKFYINVEGSIRFQELNIEDSEDNKPSPRCGSSLTMSQTGKLYLIGGADEKCYLSDIWVLDTTNGKLCWEKIEQKNQIRGRYTHGTALIHENILLLGGGDGDWSACFDQIVTFDISTQQFITISTLPDDIYGYPHARQFHSYVTNRDEVYIIGGWAKNKPEMTSSSVIC</sequence>
<organism evidence="3 4">
    <name type="scientific">Acrobeloides nanus</name>
    <dbReference type="NCBI Taxonomy" id="290746"/>
    <lineage>
        <taxon>Eukaryota</taxon>
        <taxon>Metazoa</taxon>
        <taxon>Ecdysozoa</taxon>
        <taxon>Nematoda</taxon>
        <taxon>Chromadorea</taxon>
        <taxon>Rhabditida</taxon>
        <taxon>Tylenchina</taxon>
        <taxon>Cephalobomorpha</taxon>
        <taxon>Cephaloboidea</taxon>
        <taxon>Cephalobidae</taxon>
        <taxon>Acrobeloides</taxon>
    </lineage>
</organism>